<keyword evidence="3" id="KW-1185">Reference proteome</keyword>
<reference evidence="2 3" key="1">
    <citation type="submission" date="2011-07" db="EMBL/GenBank/DDBJ databases">
        <title>The Genome Sequence of Prevotella oulorum F0390.</title>
        <authorList>
            <consortium name="The Broad Institute Genome Sequencing Platform"/>
            <consortium name="The Broad Institute Genome Sequencing Center for Infectious Disease"/>
            <person name="Earl A."/>
            <person name="Ward D."/>
            <person name="Feldgarden M."/>
            <person name="Gevers D."/>
            <person name="Izard J."/>
            <person name="Ganesan A."/>
            <person name="Baranova O.V."/>
            <person name="Blanton J.M."/>
            <person name="Tanner A.C."/>
            <person name="Dewhirst F.E."/>
            <person name="Young S.K."/>
            <person name="Zeng Q."/>
            <person name="Gargeya S."/>
            <person name="Fitzgerald M."/>
            <person name="Haas B."/>
            <person name="Abouelleil A."/>
            <person name="Alvarado L."/>
            <person name="Arachchi H.M."/>
            <person name="Berlin A."/>
            <person name="Brown A."/>
            <person name="Chapman S.B."/>
            <person name="Chen Z."/>
            <person name="Dunbar C."/>
            <person name="Freedman E."/>
            <person name="Gearin G."/>
            <person name="Gellesch M."/>
            <person name="Goldberg J."/>
            <person name="Griggs A."/>
            <person name="Gujja S."/>
            <person name="Heiman D."/>
            <person name="Howarth C."/>
            <person name="Larson L."/>
            <person name="Lui A."/>
            <person name="MacDonald P.J.P."/>
            <person name="Mehta T."/>
            <person name="Montmayeur A."/>
            <person name="Murphy C."/>
            <person name="Neiman D."/>
            <person name="Pearson M."/>
            <person name="Priest M."/>
            <person name="Roberts A."/>
            <person name="Saif S."/>
            <person name="Shea T."/>
            <person name="Shenoy N."/>
            <person name="Sisk P."/>
            <person name="Stolte C."/>
            <person name="Sykes S."/>
            <person name="Wortman J."/>
            <person name="Nusbaum C."/>
            <person name="Birren B."/>
        </authorList>
    </citation>
    <scope>NUCLEOTIDE SEQUENCE [LARGE SCALE GENOMIC DNA]</scope>
    <source>
        <strain evidence="2 3">F0390</strain>
    </source>
</reference>
<feature type="region of interest" description="Disordered" evidence="1">
    <location>
        <begin position="25"/>
        <end position="68"/>
    </location>
</feature>
<evidence type="ECO:0000313" key="2">
    <source>
        <dbReference type="EMBL" id="EGV32086.1"/>
    </source>
</evidence>
<dbReference type="PATRIC" id="fig|702438.4.peg.40"/>
<evidence type="ECO:0000256" key="1">
    <source>
        <dbReference type="SAM" id="MobiDB-lite"/>
    </source>
</evidence>
<dbReference type="GeneID" id="95424828"/>
<dbReference type="Proteomes" id="UP000005141">
    <property type="component" value="Unassembled WGS sequence"/>
</dbReference>
<accession>G1W887</accession>
<dbReference type="AlphaFoldDB" id="G1W887"/>
<dbReference type="RefSeq" id="WP_004379002.1">
    <property type="nucleotide sequence ID" value="NZ_JH114215.1"/>
</dbReference>
<name>G1W887_9BACT</name>
<evidence type="ECO:0000313" key="3">
    <source>
        <dbReference type="Proteomes" id="UP000005141"/>
    </source>
</evidence>
<organism evidence="2 3">
    <name type="scientific">Segatella oulorum F0390</name>
    <dbReference type="NCBI Taxonomy" id="702438"/>
    <lineage>
        <taxon>Bacteria</taxon>
        <taxon>Pseudomonadati</taxon>
        <taxon>Bacteroidota</taxon>
        <taxon>Bacteroidia</taxon>
        <taxon>Bacteroidales</taxon>
        <taxon>Prevotellaceae</taxon>
        <taxon>Segatella</taxon>
    </lineage>
</organism>
<dbReference type="OrthoDB" id="1083010at2"/>
<dbReference type="EMBL" id="ADGI01000004">
    <property type="protein sequence ID" value="EGV32086.1"/>
    <property type="molecule type" value="Genomic_DNA"/>
</dbReference>
<dbReference type="HOGENOM" id="CLU_2790517_0_0_10"/>
<comment type="caution">
    <text evidence="2">The sequence shown here is derived from an EMBL/GenBank/DDBJ whole genome shotgun (WGS) entry which is preliminary data.</text>
</comment>
<gene>
    <name evidence="2" type="ORF">HMPREF9431_00038</name>
</gene>
<feature type="compositionally biased region" description="Gly residues" evidence="1">
    <location>
        <begin position="59"/>
        <end position="68"/>
    </location>
</feature>
<proteinExistence type="predicted"/>
<protein>
    <submittedName>
        <fullName evidence="2">Uncharacterized protein</fullName>
    </submittedName>
</protein>
<sequence length="68" mass="7453">MKKRLYEMPTCAVIHVATEHYLLGESGPKVQPGGGNNGHVTIENPTEDDEDTNLSGAKRWGGGWEEED</sequence>